<dbReference type="Pfam" id="PF02900">
    <property type="entry name" value="LigB"/>
    <property type="match status" value="1"/>
</dbReference>
<dbReference type="GO" id="GO:0046872">
    <property type="term" value="F:metal ion binding"/>
    <property type="evidence" value="ECO:0007669"/>
    <property type="project" value="UniProtKB-KW"/>
</dbReference>
<keyword evidence="8" id="KW-1185">Reference proteome</keyword>
<evidence type="ECO:0000256" key="5">
    <source>
        <dbReference type="ARBA" id="ARBA00023002"/>
    </source>
</evidence>
<dbReference type="PANTHER" id="PTHR30096:SF0">
    <property type="entry name" value="4,5-DOPA DIOXYGENASE EXTRADIOL-LIKE PROTEIN"/>
    <property type="match status" value="1"/>
</dbReference>
<reference evidence="7 8" key="1">
    <citation type="submission" date="2024-09" db="EMBL/GenBank/DDBJ databases">
        <title>Genome sequencing and assembly of Phytophthora oleae, isolate VK10A, causative agent of rot of olive drupes.</title>
        <authorList>
            <person name="Conti Taguali S."/>
            <person name="Riolo M."/>
            <person name="La Spada F."/>
            <person name="Cacciola S.O."/>
            <person name="Dionisio G."/>
        </authorList>
    </citation>
    <scope>NUCLEOTIDE SEQUENCE [LARGE SCALE GENOMIC DNA]</scope>
    <source>
        <strain evidence="7 8">VK10A</strain>
    </source>
</reference>
<feature type="domain" description="Extradiol ring-cleavage dioxygenase class III enzyme subunit B" evidence="6">
    <location>
        <begin position="93"/>
        <end position="318"/>
    </location>
</feature>
<dbReference type="AlphaFoldDB" id="A0ABD3F530"/>
<comment type="cofactor">
    <cofactor evidence="1">
        <name>Zn(2+)</name>
        <dbReference type="ChEBI" id="CHEBI:29105"/>
    </cofactor>
</comment>
<dbReference type="EMBL" id="JBIMZQ010000042">
    <property type="protein sequence ID" value="KAL3660184.1"/>
    <property type="molecule type" value="Genomic_DNA"/>
</dbReference>
<dbReference type="Gene3D" id="3.40.830.10">
    <property type="entry name" value="LigB-like"/>
    <property type="match status" value="1"/>
</dbReference>
<evidence type="ECO:0000256" key="3">
    <source>
        <dbReference type="ARBA" id="ARBA00022723"/>
    </source>
</evidence>
<evidence type="ECO:0000256" key="2">
    <source>
        <dbReference type="ARBA" id="ARBA00007581"/>
    </source>
</evidence>
<keyword evidence="5" id="KW-0560">Oxidoreductase</keyword>
<evidence type="ECO:0000259" key="6">
    <source>
        <dbReference type="Pfam" id="PF02900"/>
    </source>
</evidence>
<evidence type="ECO:0000256" key="1">
    <source>
        <dbReference type="ARBA" id="ARBA00001947"/>
    </source>
</evidence>
<sequence length="329" mass="36116">MIAARLCSTSALANHPNVGPKLILPFASFCTSHTQSKATFLFVMVAFRHPVVAVSHGPGPLWLLSSGFAGMSNSSLPARALTTTFAKLYPKDENMPKRILFVTAHWESESSGFEISNAAAPEMIYDYYGFPREAYKVVYPAEGDPTFAQRVKDQLEKHNIKAKLVDRGFDHGVYVPMLLIRPEADIPIVTMSINSRLSNQAHFDLGKAIAPFRDEDTLIFCSGQATHNMRASREPTNSLMPWAAAFQGWLDNTLTSESTLSSSERGERVVDWPNAPAARLAHPTPDHFVPFVTAAGAGMEENKPAAEKLFGGWGMGHMSFASYAWGVEH</sequence>
<dbReference type="InterPro" id="IPR014436">
    <property type="entry name" value="Extradiol_dOase_DODA"/>
</dbReference>
<proteinExistence type="inferred from homology"/>
<dbReference type="CDD" id="cd07363">
    <property type="entry name" value="45_DOPA_Dioxygenase"/>
    <property type="match status" value="1"/>
</dbReference>
<gene>
    <name evidence="7" type="ORF">V7S43_014715</name>
</gene>
<dbReference type="Proteomes" id="UP001632037">
    <property type="component" value="Unassembled WGS sequence"/>
</dbReference>
<evidence type="ECO:0000256" key="4">
    <source>
        <dbReference type="ARBA" id="ARBA00022833"/>
    </source>
</evidence>
<organism evidence="7 8">
    <name type="scientific">Phytophthora oleae</name>
    <dbReference type="NCBI Taxonomy" id="2107226"/>
    <lineage>
        <taxon>Eukaryota</taxon>
        <taxon>Sar</taxon>
        <taxon>Stramenopiles</taxon>
        <taxon>Oomycota</taxon>
        <taxon>Peronosporomycetes</taxon>
        <taxon>Peronosporales</taxon>
        <taxon>Peronosporaceae</taxon>
        <taxon>Phytophthora</taxon>
    </lineage>
</organism>
<keyword evidence="4" id="KW-0862">Zinc</keyword>
<dbReference type="GO" id="GO:0016702">
    <property type="term" value="F:oxidoreductase activity, acting on single donors with incorporation of molecular oxygen, incorporation of two atoms of oxygen"/>
    <property type="evidence" value="ECO:0007669"/>
    <property type="project" value="UniProtKB-ARBA"/>
</dbReference>
<evidence type="ECO:0000313" key="8">
    <source>
        <dbReference type="Proteomes" id="UP001632037"/>
    </source>
</evidence>
<evidence type="ECO:0000313" key="7">
    <source>
        <dbReference type="EMBL" id="KAL3660184.1"/>
    </source>
</evidence>
<keyword evidence="3" id="KW-0479">Metal-binding</keyword>
<protein>
    <recommendedName>
        <fullName evidence="6">Extradiol ring-cleavage dioxygenase class III enzyme subunit B domain-containing protein</fullName>
    </recommendedName>
</protein>
<dbReference type="PANTHER" id="PTHR30096">
    <property type="entry name" value="4,5-DOPA DIOXYGENASE EXTRADIOL-LIKE PROTEIN"/>
    <property type="match status" value="1"/>
</dbReference>
<accession>A0ABD3F530</accession>
<name>A0ABD3F530_9STRA</name>
<comment type="caution">
    <text evidence="7">The sequence shown here is derived from an EMBL/GenBank/DDBJ whole genome shotgun (WGS) entry which is preliminary data.</text>
</comment>
<dbReference type="InterPro" id="IPR004183">
    <property type="entry name" value="Xdiol_dOase_suB"/>
</dbReference>
<comment type="similarity">
    <text evidence="2">Belongs to the DODA-type extradiol aromatic ring-opening dioxygenase family.</text>
</comment>
<dbReference type="SUPFAM" id="SSF53213">
    <property type="entry name" value="LigB-like"/>
    <property type="match status" value="1"/>
</dbReference>